<dbReference type="GO" id="GO:0005856">
    <property type="term" value="C:cytoskeleton"/>
    <property type="evidence" value="ECO:0007669"/>
    <property type="project" value="UniProtKB-SubCell"/>
</dbReference>
<gene>
    <name evidence="7" type="ORF">AMSG_03637</name>
</gene>
<evidence type="ECO:0000256" key="3">
    <source>
        <dbReference type="ARBA" id="ARBA00022741"/>
    </source>
</evidence>
<name>A0A0L0D4H0_THETB</name>
<dbReference type="InterPro" id="IPR004000">
    <property type="entry name" value="Actin"/>
</dbReference>
<dbReference type="Gene3D" id="3.90.640.10">
    <property type="entry name" value="Actin, Chain A, domain 4"/>
    <property type="match status" value="1"/>
</dbReference>
<keyword evidence="5" id="KW-0206">Cytoskeleton</keyword>
<dbReference type="Proteomes" id="UP000054408">
    <property type="component" value="Unassembled WGS sequence"/>
</dbReference>
<organism evidence="7 8">
    <name type="scientific">Thecamonas trahens ATCC 50062</name>
    <dbReference type="NCBI Taxonomy" id="461836"/>
    <lineage>
        <taxon>Eukaryota</taxon>
        <taxon>Apusozoa</taxon>
        <taxon>Apusomonadida</taxon>
        <taxon>Apusomonadidae</taxon>
        <taxon>Thecamonas</taxon>
    </lineage>
</organism>
<keyword evidence="8" id="KW-1185">Reference proteome</keyword>
<dbReference type="SMART" id="SM00268">
    <property type="entry name" value="ACTIN"/>
    <property type="match status" value="1"/>
</dbReference>
<evidence type="ECO:0000256" key="5">
    <source>
        <dbReference type="ARBA" id="ARBA00023212"/>
    </source>
</evidence>
<dbReference type="RefSeq" id="XP_013759978.1">
    <property type="nucleotide sequence ID" value="XM_013904524.1"/>
</dbReference>
<evidence type="ECO:0000313" key="8">
    <source>
        <dbReference type="Proteomes" id="UP000054408"/>
    </source>
</evidence>
<dbReference type="EMBL" id="GL349445">
    <property type="protein sequence ID" value="KNC47209.1"/>
    <property type="molecule type" value="Genomic_DNA"/>
</dbReference>
<reference evidence="7 8" key="1">
    <citation type="submission" date="2010-05" db="EMBL/GenBank/DDBJ databases">
        <title>The Genome Sequence of Thecamonas trahens ATCC 50062.</title>
        <authorList>
            <consortium name="The Broad Institute Genome Sequencing Platform"/>
            <person name="Russ C."/>
            <person name="Cuomo C."/>
            <person name="Shea T."/>
            <person name="Young S.K."/>
            <person name="Zeng Q."/>
            <person name="Koehrsen M."/>
            <person name="Haas B."/>
            <person name="Borodovsky M."/>
            <person name="Guigo R."/>
            <person name="Alvarado L."/>
            <person name="Berlin A."/>
            <person name="Bochicchio J."/>
            <person name="Borenstein D."/>
            <person name="Chapman S."/>
            <person name="Chen Z."/>
            <person name="Freedman E."/>
            <person name="Gellesch M."/>
            <person name="Goldberg J."/>
            <person name="Griggs A."/>
            <person name="Gujja S."/>
            <person name="Heilman E."/>
            <person name="Heiman D."/>
            <person name="Hepburn T."/>
            <person name="Howarth C."/>
            <person name="Jen D."/>
            <person name="Larson L."/>
            <person name="Mehta T."/>
            <person name="Park D."/>
            <person name="Pearson M."/>
            <person name="Roberts A."/>
            <person name="Saif S."/>
            <person name="Shenoy N."/>
            <person name="Sisk P."/>
            <person name="Stolte C."/>
            <person name="Sykes S."/>
            <person name="Thomson T."/>
            <person name="Walk T."/>
            <person name="White J."/>
            <person name="Yandava C."/>
            <person name="Burger G."/>
            <person name="Gray M.W."/>
            <person name="Holland P.W.H."/>
            <person name="King N."/>
            <person name="Lang F.B.F."/>
            <person name="Roger A.J."/>
            <person name="Ruiz-Trillo I."/>
            <person name="Lander E."/>
            <person name="Nusbaum C."/>
        </authorList>
    </citation>
    <scope>NUCLEOTIDE SEQUENCE [LARGE SCALE GENOMIC DNA]</scope>
    <source>
        <strain evidence="7 8">ATCC 50062</strain>
    </source>
</reference>
<proteinExistence type="inferred from homology"/>
<dbReference type="AlphaFoldDB" id="A0A0L0D4H0"/>
<accession>A0A0L0D4H0</accession>
<dbReference type="Gene3D" id="3.30.420.40">
    <property type="match status" value="4"/>
</dbReference>
<comment type="subcellular location">
    <subcellularLocation>
        <location evidence="1">Cytoplasm</location>
        <location evidence="1">Cytoskeleton</location>
    </subcellularLocation>
</comment>
<protein>
    <submittedName>
        <fullName evidence="7">Actin-1</fullName>
    </submittedName>
</protein>
<dbReference type="STRING" id="461836.A0A0L0D4H0"/>
<dbReference type="GO" id="GO:0005524">
    <property type="term" value="F:ATP binding"/>
    <property type="evidence" value="ECO:0007669"/>
    <property type="project" value="UniProtKB-KW"/>
</dbReference>
<dbReference type="OrthoDB" id="337660at2759"/>
<keyword evidence="3" id="KW-0547">Nucleotide-binding</keyword>
<evidence type="ECO:0000256" key="1">
    <source>
        <dbReference type="ARBA" id="ARBA00004245"/>
    </source>
</evidence>
<evidence type="ECO:0000313" key="7">
    <source>
        <dbReference type="EMBL" id="KNC47209.1"/>
    </source>
</evidence>
<sequence>MQHRTFWLTLPSGGSILVAQSRRRIPVHLEMHEMCQVTVYAAPLPMMPPQNPMMTTMAGMGMMPPPPPMPMAMPPHILASTLGYTRPSPKALAAAPVPWSWSPAPPPPHFVCIDGYSRMRTLPSHPSAPASSPVVSLEAAAPSAAIAATAAAKAKAVPLAKAAPEVATSAKAPVPRLRAPSLSAAARVPVQQLRAGVPVQAPALAGSSSAVTPAAQALAAARKAPARTPVPEQIAAAADVDGWSARGAAVGPSAPAVRRYAEYEVFERTAVIDNGSVTIKAGFGGEPAPQAVVPSIVGRARRASSLSPGGSGFDLGNAYIGASAASKRAVAHLSHPIQGGRVASWDDMELLWEYVIEKELRSPSLLDGMPVLMTEPPLNSRADRARMVETLFEAFGAPGVHLAYASKLAMLARGASTGLVVDVGGSQTVVAPIYEDSELLARLGRQRHGPTFPSSPAFLESALSAGVHVACSGSVADGATAAPLTELTAPDGTTFALDTELVTAGELLLDPYLAGKDTPPLLTAVSKALAHLDDDLIRALLGNVVVTGGVLPGFVDRLQAELSAAYAVPRVRVAALPQPREAAWRGGALLASTDTFIRLCITPEEYAEQGDRVLEYKFA</sequence>
<dbReference type="Pfam" id="PF00022">
    <property type="entry name" value="Actin"/>
    <property type="match status" value="2"/>
</dbReference>
<dbReference type="SUPFAM" id="SSF53067">
    <property type="entry name" value="Actin-like ATPase domain"/>
    <property type="match status" value="2"/>
</dbReference>
<keyword evidence="4" id="KW-0067">ATP-binding</keyword>
<dbReference type="eggNOG" id="KOG0676">
    <property type="taxonomic scope" value="Eukaryota"/>
</dbReference>
<dbReference type="PANTHER" id="PTHR11937">
    <property type="entry name" value="ACTIN"/>
    <property type="match status" value="1"/>
</dbReference>
<dbReference type="FunFam" id="3.30.420.40:FF:000148">
    <property type="entry name" value="Actin, alpha skeletal muscle"/>
    <property type="match status" value="1"/>
</dbReference>
<evidence type="ECO:0000256" key="4">
    <source>
        <dbReference type="ARBA" id="ARBA00022840"/>
    </source>
</evidence>
<dbReference type="GeneID" id="25563222"/>
<evidence type="ECO:0000256" key="2">
    <source>
        <dbReference type="ARBA" id="ARBA00022490"/>
    </source>
</evidence>
<comment type="similarity">
    <text evidence="6">Belongs to the actin family.</text>
</comment>
<dbReference type="PRINTS" id="PR00190">
    <property type="entry name" value="ACTIN"/>
</dbReference>
<evidence type="ECO:0000256" key="6">
    <source>
        <dbReference type="RuleBase" id="RU000487"/>
    </source>
</evidence>
<dbReference type="InterPro" id="IPR043129">
    <property type="entry name" value="ATPase_NBD"/>
</dbReference>
<keyword evidence="2" id="KW-0963">Cytoplasm</keyword>